<dbReference type="EC" id="2.6.1.85" evidence="3"/>
<sequence length="437" mass="48664">MPAFRLSAIPDLFNLHASDPHRFPVLLETAAGSGWHILMAHPLQLQRYGIDQSADFFEQLERSWQQFRGDKPTDAAHLPFRGGWFVYLGYELLHTLEPSVAIQPADDGDFPVATFMRIPAAIMVNNQTNEAWLFAESESLLANMQEEIAQSRAVTLPVLDMQELAEEPADDFLESVVKIQRYIAAGDVFQVNLSRRWRGRLSNRNSAPALYRALRRSNPAPFAGIANLGNEQYIISSSPERLVRVEDGLALTRPIAGTHPRHADPEQDVQIRKDLIAHPKERAEHVMLVDLERNDLGRVCVPGSVNVDELMAVASYQHVHHIESTVSGQLAAEISPLDVVRALFPGGTITGCPKVRTMQIIRELESTPRYAYTGSMGYINLDGDFDLNILIRTMMLSGRMLEFSAGAGIVADSDPIRELNETRAKAKGLLRALDLTQ</sequence>
<dbReference type="Gene3D" id="3.60.120.10">
    <property type="entry name" value="Anthranilate synthase"/>
    <property type="match status" value="1"/>
</dbReference>
<keyword evidence="3" id="KW-0032">Aminotransferase</keyword>
<name>A0A1J5PMF5_9ZZZZ</name>
<dbReference type="InterPro" id="IPR015890">
    <property type="entry name" value="Chorismate_C"/>
</dbReference>
<dbReference type="Pfam" id="PF04715">
    <property type="entry name" value="Anth_synt_I_N"/>
    <property type="match status" value="1"/>
</dbReference>
<dbReference type="GO" id="GO:0000162">
    <property type="term" value="P:L-tryptophan biosynthetic process"/>
    <property type="evidence" value="ECO:0007669"/>
    <property type="project" value="TreeGrafter"/>
</dbReference>
<feature type="domain" description="Chorismate-utilising enzyme C-terminal" evidence="1">
    <location>
        <begin position="170"/>
        <end position="425"/>
    </location>
</feature>
<protein>
    <submittedName>
        <fullName evidence="3">Aminodeoxychorismate synthase component 1</fullName>
        <ecNumber evidence="3">2.6.1.85</ecNumber>
    </submittedName>
</protein>
<dbReference type="PANTHER" id="PTHR11236">
    <property type="entry name" value="AMINOBENZOATE/ANTHRANILATE SYNTHASE"/>
    <property type="match status" value="1"/>
</dbReference>
<dbReference type="PRINTS" id="PR00095">
    <property type="entry name" value="ANTSNTHASEI"/>
</dbReference>
<dbReference type="SUPFAM" id="SSF56322">
    <property type="entry name" value="ADC synthase"/>
    <property type="match status" value="1"/>
</dbReference>
<accession>A0A1J5PMF5</accession>
<dbReference type="InterPro" id="IPR019999">
    <property type="entry name" value="Anth_synth_I-like"/>
</dbReference>
<dbReference type="AlphaFoldDB" id="A0A1J5PMF5"/>
<organism evidence="3">
    <name type="scientific">mine drainage metagenome</name>
    <dbReference type="NCBI Taxonomy" id="410659"/>
    <lineage>
        <taxon>unclassified sequences</taxon>
        <taxon>metagenomes</taxon>
        <taxon>ecological metagenomes</taxon>
    </lineage>
</organism>
<proteinExistence type="predicted"/>
<dbReference type="InterPro" id="IPR006805">
    <property type="entry name" value="Anth_synth_I_N"/>
</dbReference>
<dbReference type="Pfam" id="PF00425">
    <property type="entry name" value="Chorismate_bind"/>
    <property type="match status" value="1"/>
</dbReference>
<dbReference type="PANTHER" id="PTHR11236:SF9">
    <property type="entry name" value="ANTHRANILATE SYNTHASE COMPONENT 1"/>
    <property type="match status" value="1"/>
</dbReference>
<dbReference type="GO" id="GO:0046820">
    <property type="term" value="F:4-amino-4-deoxychorismate synthase activity"/>
    <property type="evidence" value="ECO:0007669"/>
    <property type="project" value="UniProtKB-EC"/>
</dbReference>
<evidence type="ECO:0000313" key="3">
    <source>
        <dbReference type="EMBL" id="OIQ68772.1"/>
    </source>
</evidence>
<evidence type="ECO:0000259" key="2">
    <source>
        <dbReference type="Pfam" id="PF04715"/>
    </source>
</evidence>
<keyword evidence="3" id="KW-0808">Transferase</keyword>
<reference evidence="3" key="1">
    <citation type="submission" date="2016-10" db="EMBL/GenBank/DDBJ databases">
        <title>Sequence of Gallionella enrichment culture.</title>
        <authorList>
            <person name="Poehlein A."/>
            <person name="Muehling M."/>
            <person name="Daniel R."/>
        </authorList>
    </citation>
    <scope>NUCLEOTIDE SEQUENCE</scope>
</reference>
<dbReference type="InterPro" id="IPR005801">
    <property type="entry name" value="ADC_synthase"/>
</dbReference>
<dbReference type="EMBL" id="MLJW01005115">
    <property type="protein sequence ID" value="OIQ68772.1"/>
    <property type="molecule type" value="Genomic_DNA"/>
</dbReference>
<evidence type="ECO:0000259" key="1">
    <source>
        <dbReference type="Pfam" id="PF00425"/>
    </source>
</evidence>
<dbReference type="NCBIfam" id="NF006563">
    <property type="entry name" value="PRK09070.1"/>
    <property type="match status" value="1"/>
</dbReference>
<feature type="domain" description="Anthranilate synthase component I N-terminal" evidence="2">
    <location>
        <begin position="48"/>
        <end position="132"/>
    </location>
</feature>
<comment type="caution">
    <text evidence="3">The sequence shown here is derived from an EMBL/GenBank/DDBJ whole genome shotgun (WGS) entry which is preliminary data.</text>
</comment>
<gene>
    <name evidence="3" type="primary">pabB_11</name>
    <name evidence="3" type="ORF">GALL_496310</name>
</gene>